<evidence type="ECO:0000256" key="2">
    <source>
        <dbReference type="ARBA" id="ARBA00022475"/>
    </source>
</evidence>
<feature type="transmembrane region" description="Helical" evidence="6">
    <location>
        <begin position="91"/>
        <end position="113"/>
    </location>
</feature>
<evidence type="ECO:0000256" key="6">
    <source>
        <dbReference type="SAM" id="Phobius"/>
    </source>
</evidence>
<dbReference type="InterPro" id="IPR001851">
    <property type="entry name" value="ABC_transp_permease"/>
</dbReference>
<keyword evidence="3 6" id="KW-0812">Transmembrane</keyword>
<reference evidence="7 8" key="1">
    <citation type="submission" date="2018-05" db="EMBL/GenBank/DDBJ databases">
        <title>The Hungate 1000. A catalogue of reference genomes from the rumen microbiome.</title>
        <authorList>
            <person name="Kelly W."/>
        </authorList>
    </citation>
    <scope>NUCLEOTIDE SEQUENCE [LARGE SCALE GENOMIC DNA]</scope>
    <source>
        <strain evidence="7 8">NLAE-zl-C242</strain>
    </source>
</reference>
<evidence type="ECO:0000256" key="4">
    <source>
        <dbReference type="ARBA" id="ARBA00022989"/>
    </source>
</evidence>
<protein>
    <submittedName>
        <fullName evidence="7">Monosaccharide ABC transporter membrane protein (CUT2 family)</fullName>
    </submittedName>
</protein>
<dbReference type="RefSeq" id="WP_109730025.1">
    <property type="nucleotide sequence ID" value="NZ_BAAACK010000006.1"/>
</dbReference>
<sequence>MEKIKKLNNPYLPAIVGSILLMILGQVLSSGFLSMNNISSILMTASILTMASIGQAAVIISGDSGLDMSIGAIMSMTALFGPMVAVGSGALSFALMVPATILMGAVVGLLNGIGVQVLKVVPLVMTLIMSSVVNGFSILVTKGQPSVTVSPELQSISRTLVGPLRILPTVIIILLVVLEVLFLRRSRYGRSLFLAGNNRNAANLCGINSRLVIILAYVFAGATAGLAGLMLVGYAGTAQMNMASSYTMLSVAAVVIGGTKLTGGKGTFIGGALGSLVLILITNILQALNMAAGLRSLIQGIILIAILMVNSRAPKLRQ</sequence>
<feature type="transmembrane region" description="Helical" evidence="6">
    <location>
        <begin position="120"/>
        <end position="140"/>
    </location>
</feature>
<comment type="subcellular location">
    <subcellularLocation>
        <location evidence="1">Cell membrane</location>
        <topology evidence="1">Multi-pass membrane protein</topology>
    </subcellularLocation>
</comment>
<feature type="transmembrane region" description="Helical" evidence="6">
    <location>
        <begin position="38"/>
        <end position="59"/>
    </location>
</feature>
<keyword evidence="5 6" id="KW-0472">Membrane</keyword>
<feature type="transmembrane region" description="Helical" evidence="6">
    <location>
        <begin position="266"/>
        <end position="285"/>
    </location>
</feature>
<feature type="transmembrane region" description="Helical" evidence="6">
    <location>
        <begin position="242"/>
        <end position="259"/>
    </location>
</feature>
<keyword evidence="2" id="KW-1003">Cell membrane</keyword>
<gene>
    <name evidence="7" type="ORF">A8806_102164</name>
</gene>
<accession>A0A2Y9BA77</accession>
<keyword evidence="8" id="KW-1185">Reference proteome</keyword>
<dbReference type="CDD" id="cd06579">
    <property type="entry name" value="TM_PBP1_transp_AraH_like"/>
    <property type="match status" value="1"/>
</dbReference>
<organism evidence="7 8">
    <name type="scientific">Faecalicatena orotica</name>
    <dbReference type="NCBI Taxonomy" id="1544"/>
    <lineage>
        <taxon>Bacteria</taxon>
        <taxon>Bacillati</taxon>
        <taxon>Bacillota</taxon>
        <taxon>Clostridia</taxon>
        <taxon>Lachnospirales</taxon>
        <taxon>Lachnospiraceae</taxon>
        <taxon>Faecalicatena</taxon>
    </lineage>
</organism>
<dbReference type="EMBL" id="QGDL01000002">
    <property type="protein sequence ID" value="PWJ31308.1"/>
    <property type="molecule type" value="Genomic_DNA"/>
</dbReference>
<proteinExistence type="predicted"/>
<dbReference type="AlphaFoldDB" id="A0A2Y9BA77"/>
<comment type="caution">
    <text evidence="7">The sequence shown here is derived from an EMBL/GenBank/DDBJ whole genome shotgun (WGS) entry which is preliminary data.</text>
</comment>
<feature type="transmembrane region" description="Helical" evidence="6">
    <location>
        <begin position="291"/>
        <end position="309"/>
    </location>
</feature>
<evidence type="ECO:0000256" key="5">
    <source>
        <dbReference type="ARBA" id="ARBA00023136"/>
    </source>
</evidence>
<evidence type="ECO:0000256" key="3">
    <source>
        <dbReference type="ARBA" id="ARBA00022692"/>
    </source>
</evidence>
<keyword evidence="4 6" id="KW-1133">Transmembrane helix</keyword>
<dbReference type="OrthoDB" id="9784538at2"/>
<dbReference type="PANTHER" id="PTHR32196">
    <property type="entry name" value="ABC TRANSPORTER PERMEASE PROTEIN YPHD-RELATED-RELATED"/>
    <property type="match status" value="1"/>
</dbReference>
<evidence type="ECO:0000256" key="1">
    <source>
        <dbReference type="ARBA" id="ARBA00004651"/>
    </source>
</evidence>
<dbReference type="GO" id="GO:0022857">
    <property type="term" value="F:transmembrane transporter activity"/>
    <property type="evidence" value="ECO:0007669"/>
    <property type="project" value="InterPro"/>
</dbReference>
<dbReference type="PANTHER" id="PTHR32196:SF72">
    <property type="entry name" value="RIBOSE IMPORT PERMEASE PROTEIN RBSC"/>
    <property type="match status" value="1"/>
</dbReference>
<dbReference type="GO" id="GO:0005886">
    <property type="term" value="C:plasma membrane"/>
    <property type="evidence" value="ECO:0007669"/>
    <property type="project" value="UniProtKB-SubCell"/>
</dbReference>
<evidence type="ECO:0000313" key="8">
    <source>
        <dbReference type="Proteomes" id="UP000245845"/>
    </source>
</evidence>
<evidence type="ECO:0000313" key="7">
    <source>
        <dbReference type="EMBL" id="PWJ31308.1"/>
    </source>
</evidence>
<feature type="transmembrane region" description="Helical" evidence="6">
    <location>
        <begin position="211"/>
        <end position="236"/>
    </location>
</feature>
<dbReference type="Proteomes" id="UP000245845">
    <property type="component" value="Unassembled WGS sequence"/>
</dbReference>
<feature type="transmembrane region" description="Helical" evidence="6">
    <location>
        <begin position="160"/>
        <end position="183"/>
    </location>
</feature>
<feature type="transmembrane region" description="Helical" evidence="6">
    <location>
        <begin position="66"/>
        <end position="85"/>
    </location>
</feature>
<dbReference type="Pfam" id="PF02653">
    <property type="entry name" value="BPD_transp_2"/>
    <property type="match status" value="1"/>
</dbReference>
<name>A0A2Y9BA77_9FIRM</name>
<feature type="transmembrane region" description="Helical" evidence="6">
    <location>
        <begin position="12"/>
        <end position="32"/>
    </location>
</feature>